<dbReference type="GO" id="GO:0007020">
    <property type="term" value="P:microtubule nucleation"/>
    <property type="evidence" value="ECO:0007669"/>
    <property type="project" value="InterPro"/>
</dbReference>
<keyword evidence="2 5" id="KW-0963">Cytoplasm</keyword>
<dbReference type="GeneID" id="59331429"/>
<proteinExistence type="inferred from homology"/>
<evidence type="ECO:0000256" key="2">
    <source>
        <dbReference type="ARBA" id="ARBA00022490"/>
    </source>
</evidence>
<reference evidence="8 9" key="1">
    <citation type="journal article" date="2020" name="Genomics">
        <title>Complete, high-quality genomes from long-read metagenomic sequencing of two wolf lichen thalli reveals enigmatic genome architecture.</title>
        <authorList>
            <person name="McKenzie S.K."/>
            <person name="Walston R.F."/>
            <person name="Allen J.L."/>
        </authorList>
    </citation>
    <scope>NUCLEOTIDE SEQUENCE [LARGE SCALE GENOMIC DNA]</scope>
    <source>
        <strain evidence="8">WasteWater1</strain>
    </source>
</reference>
<evidence type="ECO:0000256" key="3">
    <source>
        <dbReference type="ARBA" id="ARBA00022701"/>
    </source>
</evidence>
<evidence type="ECO:0000256" key="4">
    <source>
        <dbReference type="ARBA" id="ARBA00023212"/>
    </source>
</evidence>
<evidence type="ECO:0000256" key="1">
    <source>
        <dbReference type="ARBA" id="ARBA00010337"/>
    </source>
</evidence>
<dbReference type="GO" id="GO:0000922">
    <property type="term" value="C:spindle pole"/>
    <property type="evidence" value="ECO:0007669"/>
    <property type="project" value="InterPro"/>
</dbReference>
<dbReference type="FunFam" id="1.20.120.1900:FF:000013">
    <property type="entry name" value="Spindle pole body component"/>
    <property type="match status" value="1"/>
</dbReference>
<dbReference type="Pfam" id="PF04130">
    <property type="entry name" value="GCP_C_terminal"/>
    <property type="match status" value="1"/>
</dbReference>
<dbReference type="PANTHER" id="PTHR19302">
    <property type="entry name" value="GAMMA TUBULIN COMPLEX PROTEIN"/>
    <property type="match status" value="1"/>
</dbReference>
<dbReference type="RefSeq" id="XP_037150019.1">
    <property type="nucleotide sequence ID" value="XM_037293941.1"/>
</dbReference>
<organism evidence="8 9">
    <name type="scientific">Letharia lupina</name>
    <dbReference type="NCBI Taxonomy" id="560253"/>
    <lineage>
        <taxon>Eukaryota</taxon>
        <taxon>Fungi</taxon>
        <taxon>Dikarya</taxon>
        <taxon>Ascomycota</taxon>
        <taxon>Pezizomycotina</taxon>
        <taxon>Lecanoromycetes</taxon>
        <taxon>OSLEUM clade</taxon>
        <taxon>Lecanoromycetidae</taxon>
        <taxon>Lecanorales</taxon>
        <taxon>Lecanorineae</taxon>
        <taxon>Parmeliaceae</taxon>
        <taxon>Letharia</taxon>
    </lineage>
</organism>
<keyword evidence="3 5" id="KW-0493">Microtubule</keyword>
<dbReference type="InterPro" id="IPR007259">
    <property type="entry name" value="GCP"/>
</dbReference>
<dbReference type="GO" id="GO:0051225">
    <property type="term" value="P:spindle assembly"/>
    <property type="evidence" value="ECO:0007669"/>
    <property type="project" value="TreeGrafter"/>
</dbReference>
<dbReference type="InterPro" id="IPR042241">
    <property type="entry name" value="GCP_C_sf"/>
</dbReference>
<dbReference type="Pfam" id="PF17681">
    <property type="entry name" value="GCP_N_terminal"/>
    <property type="match status" value="1"/>
</dbReference>
<evidence type="ECO:0000256" key="5">
    <source>
        <dbReference type="RuleBase" id="RU363050"/>
    </source>
</evidence>
<dbReference type="InterPro" id="IPR040457">
    <property type="entry name" value="GCP_C"/>
</dbReference>
<dbReference type="GO" id="GO:0000278">
    <property type="term" value="P:mitotic cell cycle"/>
    <property type="evidence" value="ECO:0007669"/>
    <property type="project" value="TreeGrafter"/>
</dbReference>
<feature type="domain" description="Gamma tubulin complex component protein N-terminal" evidence="7">
    <location>
        <begin position="177"/>
        <end position="573"/>
    </location>
</feature>
<protein>
    <recommendedName>
        <fullName evidence="5">Spindle pole body component</fullName>
    </recommendedName>
</protein>
<evidence type="ECO:0000313" key="8">
    <source>
        <dbReference type="EMBL" id="KAF6220584.1"/>
    </source>
</evidence>
<dbReference type="GO" id="GO:0051321">
    <property type="term" value="P:meiotic cell cycle"/>
    <property type="evidence" value="ECO:0007669"/>
    <property type="project" value="TreeGrafter"/>
</dbReference>
<evidence type="ECO:0000259" key="7">
    <source>
        <dbReference type="Pfam" id="PF17681"/>
    </source>
</evidence>
<evidence type="ECO:0000313" key="9">
    <source>
        <dbReference type="Proteomes" id="UP000593566"/>
    </source>
</evidence>
<name>A0A8H6CC80_9LECA</name>
<comment type="subcellular location">
    <subcellularLocation>
        <location evidence="5">Cytoplasm</location>
        <location evidence="5">Cytoskeleton</location>
        <location evidence="5">Microtubule organizing center</location>
    </subcellularLocation>
</comment>
<dbReference type="AlphaFoldDB" id="A0A8H6CC80"/>
<dbReference type="GO" id="GO:0051011">
    <property type="term" value="F:microtubule minus-end binding"/>
    <property type="evidence" value="ECO:0007669"/>
    <property type="project" value="TreeGrafter"/>
</dbReference>
<comment type="caution">
    <text evidence="8">The sequence shown here is derived from an EMBL/GenBank/DDBJ whole genome shotgun (WGS) entry which is preliminary data.</text>
</comment>
<keyword evidence="9" id="KW-1185">Reference proteome</keyword>
<dbReference type="EMBL" id="JACCJB010000016">
    <property type="protein sequence ID" value="KAF6220584.1"/>
    <property type="molecule type" value="Genomic_DNA"/>
</dbReference>
<dbReference type="GO" id="GO:0043015">
    <property type="term" value="F:gamma-tubulin binding"/>
    <property type="evidence" value="ECO:0007669"/>
    <property type="project" value="InterPro"/>
</dbReference>
<keyword evidence="4 5" id="KW-0206">Cytoskeleton</keyword>
<gene>
    <name evidence="8" type="ORF">HO133_003017</name>
</gene>
<dbReference type="GO" id="GO:0005874">
    <property type="term" value="C:microtubule"/>
    <property type="evidence" value="ECO:0007669"/>
    <property type="project" value="UniProtKB-KW"/>
</dbReference>
<dbReference type="PANTHER" id="PTHR19302:SF70">
    <property type="entry name" value="GAMMA-TUBULIN COMPLEX COMPONENT 6"/>
    <property type="match status" value="1"/>
</dbReference>
<dbReference type="GO" id="GO:0005816">
    <property type="term" value="C:spindle pole body"/>
    <property type="evidence" value="ECO:0007669"/>
    <property type="project" value="UniProtKB-ARBA"/>
</dbReference>
<dbReference type="GO" id="GO:0031122">
    <property type="term" value="P:cytoplasmic microtubule organization"/>
    <property type="evidence" value="ECO:0007669"/>
    <property type="project" value="TreeGrafter"/>
</dbReference>
<evidence type="ECO:0000259" key="6">
    <source>
        <dbReference type="Pfam" id="PF04130"/>
    </source>
</evidence>
<dbReference type="Proteomes" id="UP000593566">
    <property type="component" value="Unassembled WGS sequence"/>
</dbReference>
<feature type="domain" description="Gamma tubulin complex component C-terminal" evidence="6">
    <location>
        <begin position="577"/>
        <end position="932"/>
    </location>
</feature>
<dbReference type="InterPro" id="IPR041470">
    <property type="entry name" value="GCP_N"/>
</dbReference>
<dbReference type="GO" id="GO:0000930">
    <property type="term" value="C:gamma-tubulin complex"/>
    <property type="evidence" value="ECO:0007669"/>
    <property type="project" value="TreeGrafter"/>
</dbReference>
<accession>A0A8H6CC80</accession>
<dbReference type="Gene3D" id="1.20.120.1900">
    <property type="entry name" value="Gamma-tubulin complex, C-terminal domain"/>
    <property type="match status" value="1"/>
</dbReference>
<comment type="similarity">
    <text evidence="1 5">Belongs to the TUBGCP family.</text>
</comment>
<sequence>MDQQVRDGNAFAIPDLWKASTFAQFSERAIDSIAFEIEPLNVQDESHERLGISKDLDLELPDFSTFTYGPIEDLGAFDASSVLSSAESFETLETPDIWSFPLDPEVQRPPQSKSWETFYDKTFHEPRTTYISEGGPRVFDAILAVEDGDTKNDSLGKRSGCVIKSAALVSSLVELGLGRESVLYRYHEHERSFLPLIGNGRMSGYSLETVQSLSATFIDHGNKTKRLQSFIDETQTSSMSIPTSIALVGSISAIIATLHAQVGDSSTSARSLLQLQSLFERPGLVLSYLNDIVIKVDAARSDEELLSRLYEYVEDTEHSAEWIRPALFQILASVSKPWLSSVCKWVGLKEKTGAGIHGHGQNFVVVREESQRLEGGKETKKLEYDFKHLSMPNFISEEDSFIIFETGKSLRLLESHQPEHPLSRPTQVGTMEAPDLDWRFSWRDLEGTQRQAQEYESNLQKAIADFNLHGGNPREAHMPKEGVAQAEIATVALSEETAKAYIHASIATFEKPLPDLKAEKGNNFIPKCIYNDLPEEEIFAPPLSLLPILSFNPVIASQALLINRACLRLVFKEHNIRSHFILLHRYSLFGDGVFASRLSHALFDPELDSAERRKGRSRAGTSGLKLGSRDTWPPASSELRLALMGILTESYYESGREANGSSMFRRELPGGLSFAIRDMPEDELQRCMNPNSIEALDFLRLQYRPPPPLDAVITQASLTKYDTVFKLLLRAVRMLFVVNQLFRDTKLRFAIRQEADPISKSFRIESHHFVSAICRYFFNGVQANWNILQRRLEEVDIALDRVGTSDGDSLHRLRDFHENLLDRLMFSLILRKRQAQVMKLLEEIFSLILVFARHARTEATRDMGHSGFKVDLKETYEKFKKKVRIFISVCRGLNERRGEGGTKSHDAGEALSADGGNTIGQLLLDFEMSGFYAK</sequence>